<gene>
    <name evidence="2" type="ORF">GRG538_LOCUS1185</name>
</gene>
<dbReference type="EMBL" id="CAJNYT010000029">
    <property type="protein sequence ID" value="CAF3307632.1"/>
    <property type="molecule type" value="Genomic_DNA"/>
</dbReference>
<feature type="compositionally biased region" description="Polar residues" evidence="1">
    <location>
        <begin position="68"/>
        <end position="96"/>
    </location>
</feature>
<evidence type="ECO:0000256" key="1">
    <source>
        <dbReference type="SAM" id="MobiDB-lite"/>
    </source>
</evidence>
<reference evidence="2" key="1">
    <citation type="submission" date="2021-02" db="EMBL/GenBank/DDBJ databases">
        <authorList>
            <person name="Nowell W R."/>
        </authorList>
    </citation>
    <scope>NUCLEOTIDE SEQUENCE</scope>
</reference>
<evidence type="ECO:0000313" key="2">
    <source>
        <dbReference type="EMBL" id="CAF3307632.1"/>
    </source>
</evidence>
<accession>A0A817SV76</accession>
<dbReference type="Proteomes" id="UP000663872">
    <property type="component" value="Unassembled WGS sequence"/>
</dbReference>
<evidence type="ECO:0000313" key="3">
    <source>
        <dbReference type="Proteomes" id="UP000663872"/>
    </source>
</evidence>
<name>A0A817SV76_9BILA</name>
<protein>
    <submittedName>
        <fullName evidence="2">Uncharacterized protein</fullName>
    </submittedName>
</protein>
<sequence length="159" mass="17794">MNFVLERSIFFIADETLIKPTEPIESELPLELNTLSSSSNKTESQSQTVLSVDNQIESESSPPERRASFSTKNMTEEQNQTGFESTKQPSTCSSSIHTKEEQNQAVSSSTVNTQEKSFKTTQDLTANSSAYNPPYYPFDGAFGPIYRLEKRRPLHGNSK</sequence>
<feature type="compositionally biased region" description="Low complexity" evidence="1">
    <location>
        <begin position="35"/>
        <end position="47"/>
    </location>
</feature>
<comment type="caution">
    <text evidence="2">The sequence shown here is derived from an EMBL/GenBank/DDBJ whole genome shotgun (WGS) entry which is preliminary data.</text>
</comment>
<proteinExistence type="predicted"/>
<feature type="region of interest" description="Disordered" evidence="1">
    <location>
        <begin position="35"/>
        <end position="138"/>
    </location>
</feature>
<feature type="compositionally biased region" description="Polar residues" evidence="1">
    <location>
        <begin position="103"/>
        <end position="131"/>
    </location>
</feature>
<organism evidence="2 3">
    <name type="scientific">Rotaria socialis</name>
    <dbReference type="NCBI Taxonomy" id="392032"/>
    <lineage>
        <taxon>Eukaryota</taxon>
        <taxon>Metazoa</taxon>
        <taxon>Spiralia</taxon>
        <taxon>Gnathifera</taxon>
        <taxon>Rotifera</taxon>
        <taxon>Eurotatoria</taxon>
        <taxon>Bdelloidea</taxon>
        <taxon>Philodinida</taxon>
        <taxon>Philodinidae</taxon>
        <taxon>Rotaria</taxon>
    </lineage>
</organism>
<dbReference type="AlphaFoldDB" id="A0A817SV76"/>